<sequence length="480" mass="54948">MPTLDYTPPATHFLLNKKMFHFCTGTQHIIYQIFIRKVDIEKEGSCPAFELHFLHIESGEKECEMGRKKTLEKSQVKTEDFKDVVTGPAQGVGEPGAAQGIKAQEGIIVGPIITNKGHKELDTQKGMERKKKHCTFWPQTKSELWSWFLGGFKYKPPFRCEREDSPERDTWQSETAGQSNANSKWAVPGKFKCELNFDCEREDEFQPTHLRLQNLHQQWLLFIHLYPEISGSLAGKTMNTTPHQHIPIHATPDDRLNRPHVNEGRQLRRHHTARYYVHRVKESLTTRVSKLICSVFLSLLFIVGLITFILWLSLRPHRPRYHIHEFSIPAIAQDNGFATAQATFNVTARNPNLNIGIYYDTMHLTLYYQDQNIGEMPLLNPFYQSPKNTTILYGTFSGPTLVVDTARWTQFVADRMRGMVSFRLEVVTTMRFKVATWESKNHKMHANCLIGVGPDGLLIAKGLKPNVLKISVVGTPPPTD</sequence>
<dbReference type="PANTHER" id="PTHR31415:SF3">
    <property type="entry name" value="LATE EMBRYOGENESIS ABUNDANT (LEA) HYDROXYPROLINE-RICH GLYCOPROTEIN FAMILY"/>
    <property type="match status" value="1"/>
</dbReference>
<dbReference type="Pfam" id="PF03168">
    <property type="entry name" value="LEA_2"/>
    <property type="match status" value="1"/>
</dbReference>
<proteinExistence type="predicted"/>
<keyword evidence="3 6" id="KW-1133">Transmembrane helix</keyword>
<evidence type="ECO:0000313" key="9">
    <source>
        <dbReference type="Proteomes" id="UP001172457"/>
    </source>
</evidence>
<comment type="caution">
    <text evidence="8">The sequence shown here is derived from an EMBL/GenBank/DDBJ whole genome shotgun (WGS) entry which is preliminary data.</text>
</comment>
<protein>
    <recommendedName>
        <fullName evidence="7">Late embryogenesis abundant protein LEA-2 subgroup domain-containing protein</fullName>
    </recommendedName>
</protein>
<dbReference type="InterPro" id="IPR044839">
    <property type="entry name" value="NDR1-like"/>
</dbReference>
<gene>
    <name evidence="8" type="ORF">OSB04_008230</name>
</gene>
<evidence type="ECO:0000256" key="1">
    <source>
        <dbReference type="ARBA" id="ARBA00004167"/>
    </source>
</evidence>
<evidence type="ECO:0000313" key="8">
    <source>
        <dbReference type="EMBL" id="KAJ9563070.1"/>
    </source>
</evidence>
<feature type="transmembrane region" description="Helical" evidence="6">
    <location>
        <begin position="295"/>
        <end position="314"/>
    </location>
</feature>
<evidence type="ECO:0000256" key="5">
    <source>
        <dbReference type="SAM" id="MobiDB-lite"/>
    </source>
</evidence>
<feature type="region of interest" description="Disordered" evidence="5">
    <location>
        <begin position="163"/>
        <end position="183"/>
    </location>
</feature>
<keyword evidence="4 6" id="KW-0472">Membrane</keyword>
<comment type="subcellular location">
    <subcellularLocation>
        <location evidence="1">Membrane</location>
        <topology evidence="1">Single-pass membrane protein</topology>
    </subcellularLocation>
</comment>
<dbReference type="InterPro" id="IPR004864">
    <property type="entry name" value="LEA_2"/>
</dbReference>
<keyword evidence="2 6" id="KW-0812">Transmembrane</keyword>
<feature type="domain" description="Late embryogenesis abundant protein LEA-2 subgroup" evidence="7">
    <location>
        <begin position="346"/>
        <end position="441"/>
    </location>
</feature>
<evidence type="ECO:0000256" key="6">
    <source>
        <dbReference type="SAM" id="Phobius"/>
    </source>
</evidence>
<evidence type="ECO:0000256" key="2">
    <source>
        <dbReference type="ARBA" id="ARBA00022692"/>
    </source>
</evidence>
<name>A0AA38TLD2_9ASTR</name>
<dbReference type="GO" id="GO:0005886">
    <property type="term" value="C:plasma membrane"/>
    <property type="evidence" value="ECO:0007669"/>
    <property type="project" value="TreeGrafter"/>
</dbReference>
<organism evidence="8 9">
    <name type="scientific">Centaurea solstitialis</name>
    <name type="common">yellow star-thistle</name>
    <dbReference type="NCBI Taxonomy" id="347529"/>
    <lineage>
        <taxon>Eukaryota</taxon>
        <taxon>Viridiplantae</taxon>
        <taxon>Streptophyta</taxon>
        <taxon>Embryophyta</taxon>
        <taxon>Tracheophyta</taxon>
        <taxon>Spermatophyta</taxon>
        <taxon>Magnoliopsida</taxon>
        <taxon>eudicotyledons</taxon>
        <taxon>Gunneridae</taxon>
        <taxon>Pentapetalae</taxon>
        <taxon>asterids</taxon>
        <taxon>campanulids</taxon>
        <taxon>Asterales</taxon>
        <taxon>Asteraceae</taxon>
        <taxon>Carduoideae</taxon>
        <taxon>Cardueae</taxon>
        <taxon>Centaureinae</taxon>
        <taxon>Centaurea</taxon>
    </lineage>
</organism>
<dbReference type="GO" id="GO:0098542">
    <property type="term" value="P:defense response to other organism"/>
    <property type="evidence" value="ECO:0007669"/>
    <property type="project" value="InterPro"/>
</dbReference>
<dbReference type="EMBL" id="JARYMX010000002">
    <property type="protein sequence ID" value="KAJ9563070.1"/>
    <property type="molecule type" value="Genomic_DNA"/>
</dbReference>
<dbReference type="PANTHER" id="PTHR31415">
    <property type="entry name" value="OS05G0367900 PROTEIN"/>
    <property type="match status" value="1"/>
</dbReference>
<accession>A0AA38TLD2</accession>
<evidence type="ECO:0000256" key="3">
    <source>
        <dbReference type="ARBA" id="ARBA00022989"/>
    </source>
</evidence>
<keyword evidence="9" id="KW-1185">Reference proteome</keyword>
<dbReference type="Proteomes" id="UP001172457">
    <property type="component" value="Chromosome 2"/>
</dbReference>
<reference evidence="8" key="1">
    <citation type="submission" date="2023-03" db="EMBL/GenBank/DDBJ databases">
        <title>Chromosome-scale reference genome and RAD-based genetic map of yellow starthistle (Centaurea solstitialis) reveal putative structural variation and QTLs associated with invader traits.</title>
        <authorList>
            <person name="Reatini B."/>
            <person name="Cang F.A."/>
            <person name="Jiang Q."/>
            <person name="Mckibben M.T.W."/>
            <person name="Barker M.S."/>
            <person name="Rieseberg L.H."/>
            <person name="Dlugosch K.M."/>
        </authorList>
    </citation>
    <scope>NUCLEOTIDE SEQUENCE</scope>
    <source>
        <strain evidence="8">CAN-66</strain>
        <tissue evidence="8">Leaf</tissue>
    </source>
</reference>
<dbReference type="AlphaFoldDB" id="A0AA38TLD2"/>
<feature type="compositionally biased region" description="Polar residues" evidence="5">
    <location>
        <begin position="172"/>
        <end position="183"/>
    </location>
</feature>
<dbReference type="GO" id="GO:0009506">
    <property type="term" value="C:plasmodesma"/>
    <property type="evidence" value="ECO:0007669"/>
    <property type="project" value="TreeGrafter"/>
</dbReference>
<evidence type="ECO:0000256" key="4">
    <source>
        <dbReference type="ARBA" id="ARBA00023136"/>
    </source>
</evidence>
<evidence type="ECO:0000259" key="7">
    <source>
        <dbReference type="Pfam" id="PF03168"/>
    </source>
</evidence>